<evidence type="ECO:0000313" key="1">
    <source>
        <dbReference type="EMBL" id="KZP07012.1"/>
    </source>
</evidence>
<reference evidence="1 2" key="1">
    <citation type="journal article" date="2016" name="Mol. Biol. Evol.">
        <title>Comparative Genomics of Early-Diverging Mushroom-Forming Fungi Provides Insights into the Origins of Lignocellulose Decay Capabilities.</title>
        <authorList>
            <person name="Nagy L.G."/>
            <person name="Riley R."/>
            <person name="Tritt A."/>
            <person name="Adam C."/>
            <person name="Daum C."/>
            <person name="Floudas D."/>
            <person name="Sun H."/>
            <person name="Yadav J.S."/>
            <person name="Pangilinan J."/>
            <person name="Larsson K.H."/>
            <person name="Matsuura K."/>
            <person name="Barry K."/>
            <person name="Labutti K."/>
            <person name="Kuo R."/>
            <person name="Ohm R.A."/>
            <person name="Bhattacharya S.S."/>
            <person name="Shirouzu T."/>
            <person name="Yoshinaga Y."/>
            <person name="Martin F.M."/>
            <person name="Grigoriev I.V."/>
            <person name="Hibbett D.S."/>
        </authorList>
    </citation>
    <scope>NUCLEOTIDE SEQUENCE [LARGE SCALE GENOMIC DNA]</scope>
    <source>
        <strain evidence="1 2">CBS 109695</strain>
    </source>
</reference>
<sequence length="78" mass="8627">MALTYLAVLASTKASCYPKGLPLIGNLSDAPKPGSEWVDYHQMCKTYNSDVVYLRILEQSILVLDSVVAGDRTKYSTR</sequence>
<name>A0A167XAN0_9AGAM</name>
<gene>
    <name evidence="1" type="ORF">FIBSPDRAFT_296480</name>
</gene>
<keyword evidence="2" id="KW-1185">Reference proteome</keyword>
<dbReference type="Gene3D" id="1.10.630.10">
    <property type="entry name" value="Cytochrome P450"/>
    <property type="match status" value="1"/>
</dbReference>
<organism evidence="1 2">
    <name type="scientific">Athelia psychrophila</name>
    <dbReference type="NCBI Taxonomy" id="1759441"/>
    <lineage>
        <taxon>Eukaryota</taxon>
        <taxon>Fungi</taxon>
        <taxon>Dikarya</taxon>
        <taxon>Basidiomycota</taxon>
        <taxon>Agaricomycotina</taxon>
        <taxon>Agaricomycetes</taxon>
        <taxon>Agaricomycetidae</taxon>
        <taxon>Atheliales</taxon>
        <taxon>Atheliaceae</taxon>
        <taxon>Athelia</taxon>
    </lineage>
</organism>
<protein>
    <submittedName>
        <fullName evidence="1">Uncharacterized protein</fullName>
    </submittedName>
</protein>
<dbReference type="GO" id="GO:0016705">
    <property type="term" value="F:oxidoreductase activity, acting on paired donors, with incorporation or reduction of molecular oxygen"/>
    <property type="evidence" value="ECO:0007669"/>
    <property type="project" value="InterPro"/>
</dbReference>
<dbReference type="GO" id="GO:0005506">
    <property type="term" value="F:iron ion binding"/>
    <property type="evidence" value="ECO:0007669"/>
    <property type="project" value="InterPro"/>
</dbReference>
<dbReference type="EMBL" id="KV417765">
    <property type="protein sequence ID" value="KZP07012.1"/>
    <property type="molecule type" value="Genomic_DNA"/>
</dbReference>
<proteinExistence type="predicted"/>
<dbReference type="InterPro" id="IPR036396">
    <property type="entry name" value="Cyt_P450_sf"/>
</dbReference>
<accession>A0A167XAN0</accession>
<evidence type="ECO:0000313" key="2">
    <source>
        <dbReference type="Proteomes" id="UP000076532"/>
    </source>
</evidence>
<dbReference type="AlphaFoldDB" id="A0A167XAN0"/>
<dbReference type="GO" id="GO:0004497">
    <property type="term" value="F:monooxygenase activity"/>
    <property type="evidence" value="ECO:0007669"/>
    <property type="project" value="InterPro"/>
</dbReference>
<dbReference type="OrthoDB" id="1055148at2759"/>
<dbReference type="GO" id="GO:0020037">
    <property type="term" value="F:heme binding"/>
    <property type="evidence" value="ECO:0007669"/>
    <property type="project" value="InterPro"/>
</dbReference>
<dbReference type="Proteomes" id="UP000076532">
    <property type="component" value="Unassembled WGS sequence"/>
</dbReference>